<dbReference type="Proteomes" id="UP000585614">
    <property type="component" value="Unassembled WGS sequence"/>
</dbReference>
<reference evidence="2 3" key="1">
    <citation type="journal article" date="2020" name="Nature">
        <title>Six reference-quality genomes reveal evolution of bat adaptations.</title>
        <authorList>
            <person name="Jebb D."/>
            <person name="Huang Z."/>
            <person name="Pippel M."/>
            <person name="Hughes G.M."/>
            <person name="Lavrichenko K."/>
            <person name="Devanna P."/>
            <person name="Winkler S."/>
            <person name="Jermiin L.S."/>
            <person name="Skirmuntt E.C."/>
            <person name="Katzourakis A."/>
            <person name="Burkitt-Gray L."/>
            <person name="Ray D.A."/>
            <person name="Sullivan K.A.M."/>
            <person name="Roscito J.G."/>
            <person name="Kirilenko B.M."/>
            <person name="Davalos L.M."/>
            <person name="Corthals A.P."/>
            <person name="Power M.L."/>
            <person name="Jones G."/>
            <person name="Ransome R.D."/>
            <person name="Dechmann D.K.N."/>
            <person name="Locatelli A.G."/>
            <person name="Puechmaille S.J."/>
            <person name="Fedrigo O."/>
            <person name="Jarvis E.D."/>
            <person name="Hiller M."/>
            <person name="Vernes S.C."/>
            <person name="Myers E.W."/>
            <person name="Teeling E.C."/>
        </authorList>
    </citation>
    <scope>NUCLEOTIDE SEQUENCE [LARGE SCALE GENOMIC DNA]</scope>
    <source>
        <strain evidence="2">MRhiFer1</strain>
        <tissue evidence="2">Lung</tissue>
    </source>
</reference>
<comment type="caution">
    <text evidence="2">The sequence shown here is derived from an EMBL/GenBank/DDBJ whole genome shotgun (WGS) entry which is preliminary data.</text>
</comment>
<evidence type="ECO:0000313" key="2">
    <source>
        <dbReference type="EMBL" id="KAF6344928.1"/>
    </source>
</evidence>
<organism evidence="2 3">
    <name type="scientific">Rhinolophus ferrumequinum</name>
    <name type="common">Greater horseshoe bat</name>
    <dbReference type="NCBI Taxonomy" id="59479"/>
    <lineage>
        <taxon>Eukaryota</taxon>
        <taxon>Metazoa</taxon>
        <taxon>Chordata</taxon>
        <taxon>Craniata</taxon>
        <taxon>Vertebrata</taxon>
        <taxon>Euteleostomi</taxon>
        <taxon>Mammalia</taxon>
        <taxon>Eutheria</taxon>
        <taxon>Laurasiatheria</taxon>
        <taxon>Chiroptera</taxon>
        <taxon>Yinpterochiroptera</taxon>
        <taxon>Rhinolophoidea</taxon>
        <taxon>Rhinolophidae</taxon>
        <taxon>Rhinolophinae</taxon>
        <taxon>Rhinolophus</taxon>
    </lineage>
</organism>
<sequence length="134" mass="14853">MGKRLKEVIIEPMLFQLHSMPFSEESLALMRYWARLMLSAEPVMVTCLPEKPSTVLAILIGALDIWQTSLISVSALAPDYAANEVICNCKLMHPNLPSSLSPVENKSQSQQIQSHHASRQSDNVVLPPSSAWPD</sequence>
<dbReference type="AlphaFoldDB" id="A0A7J7X5V1"/>
<feature type="region of interest" description="Disordered" evidence="1">
    <location>
        <begin position="99"/>
        <end position="134"/>
    </location>
</feature>
<name>A0A7J7X5V1_RHIFE</name>
<protein>
    <submittedName>
        <fullName evidence="2">Uncharacterized protein</fullName>
    </submittedName>
</protein>
<gene>
    <name evidence="2" type="ORF">mRhiFer1_010292</name>
</gene>
<accession>A0A7J7X5V1</accession>
<proteinExistence type="predicted"/>
<dbReference type="EMBL" id="JACAGC010000009">
    <property type="protein sequence ID" value="KAF6344928.1"/>
    <property type="molecule type" value="Genomic_DNA"/>
</dbReference>
<evidence type="ECO:0000256" key="1">
    <source>
        <dbReference type="SAM" id="MobiDB-lite"/>
    </source>
</evidence>
<evidence type="ECO:0000313" key="3">
    <source>
        <dbReference type="Proteomes" id="UP000585614"/>
    </source>
</evidence>